<dbReference type="GO" id="GO:0004519">
    <property type="term" value="F:endonuclease activity"/>
    <property type="evidence" value="ECO:0007669"/>
    <property type="project" value="UniProtKB-KW"/>
</dbReference>
<dbReference type="Pfam" id="PF01541">
    <property type="entry name" value="GIY-YIG"/>
    <property type="match status" value="1"/>
</dbReference>
<organism evidence="6">
    <name type="scientific">Heterobasidion irregulare</name>
    <dbReference type="NCBI Taxonomy" id="984962"/>
    <lineage>
        <taxon>Eukaryota</taxon>
        <taxon>Fungi</taxon>
        <taxon>Dikarya</taxon>
        <taxon>Basidiomycota</taxon>
        <taxon>Agaricomycotina</taxon>
        <taxon>Agaricomycetes</taxon>
        <taxon>Russulales</taxon>
        <taxon>Bondarzewiaceae</taxon>
        <taxon>Heterobasidion</taxon>
        <taxon>Heterobasidion annosum species complex</taxon>
    </lineage>
</organism>
<protein>
    <recommendedName>
        <fullName evidence="5">GIY-YIG domain-containing protein</fullName>
    </recommendedName>
</protein>
<feature type="domain" description="GIY-YIG" evidence="5">
    <location>
        <begin position="47"/>
        <end position="132"/>
    </location>
</feature>
<dbReference type="Gene3D" id="3.40.1440.10">
    <property type="entry name" value="GIY-YIG endonuclease"/>
    <property type="match status" value="1"/>
</dbReference>
<dbReference type="InterPro" id="IPR006350">
    <property type="entry name" value="Intron_endoG1"/>
</dbReference>
<evidence type="ECO:0000256" key="3">
    <source>
        <dbReference type="ARBA" id="ARBA00022759"/>
    </source>
</evidence>
<evidence type="ECO:0000256" key="1">
    <source>
        <dbReference type="ARBA" id="ARBA00010045"/>
    </source>
</evidence>
<keyword evidence="3" id="KW-0255">Endonuclease</keyword>
<comment type="similarity">
    <text evidence="1">To endonucleases of group I introns of fungi and phage.</text>
</comment>
<dbReference type="InterPro" id="IPR035901">
    <property type="entry name" value="GIY-YIG_endonuc_sf"/>
</dbReference>
<dbReference type="InterPro" id="IPR003611">
    <property type="entry name" value="NUMOD3"/>
</dbReference>
<dbReference type="SUPFAM" id="SSF64496">
    <property type="entry name" value="DNA-binding domain of intron-encoded endonucleases"/>
    <property type="match status" value="1"/>
</dbReference>
<proteinExistence type="predicted"/>
<dbReference type="SMART" id="SM00497">
    <property type="entry name" value="IENR1"/>
    <property type="match status" value="1"/>
</dbReference>
<geneLocation type="mitochondrion" evidence="6"/>
<dbReference type="InterPro" id="IPR003647">
    <property type="entry name" value="Intron_nuc_1_rpt"/>
</dbReference>
<keyword evidence="6" id="KW-0496">Mitochondrion</keyword>
<sequence length="286" mass="33316">MILNNFSINLIFTRSLSRGYPKILNKAVVNYNNAELQKSLIFKENINKSFVYRWINKINGKDYLGSTTNAKSRLSTYYDHKSLKLANMPIYNALLKYGHSNFIFEIIEYCEPNNALQREQHYLDNFDFDYNILEKANSLLGYKHTIETLAKMKGRKNALGYKHTLETLAKLRDSQTNKKHSEESLKKMREHWQKRKIKSAFSSLNVGPSGPFLDTKVKIRGKLVVVTNIESKLLTEYISISEAALALNITRSTLRKYIKNNRILNLFKWEGNNLLKEKCLITFKDK</sequence>
<dbReference type="PROSITE" id="PS50164">
    <property type="entry name" value="GIY_YIG"/>
    <property type="match status" value="1"/>
</dbReference>
<dbReference type="NCBIfam" id="TIGR01453">
    <property type="entry name" value="grpIintron_endo"/>
    <property type="match status" value="1"/>
</dbReference>
<dbReference type="EMBL" id="KF957635">
    <property type="protein sequence ID" value="AHK09727.1"/>
    <property type="molecule type" value="Genomic_DNA"/>
</dbReference>
<evidence type="ECO:0000256" key="4">
    <source>
        <dbReference type="ARBA" id="ARBA00022801"/>
    </source>
</evidence>
<dbReference type="InterPro" id="IPR010896">
    <property type="entry name" value="NUMOD1"/>
</dbReference>
<dbReference type="AlphaFoldDB" id="A0A075DDG1"/>
<name>A0A075DDG1_9AGAM</name>
<evidence type="ECO:0000256" key="2">
    <source>
        <dbReference type="ARBA" id="ARBA00022722"/>
    </source>
</evidence>
<dbReference type="SMART" id="SM00496">
    <property type="entry name" value="IENR2"/>
    <property type="match status" value="3"/>
</dbReference>
<dbReference type="CDD" id="cd10445">
    <property type="entry name" value="GIY-YIG_bI1_like"/>
    <property type="match status" value="1"/>
</dbReference>
<dbReference type="SMART" id="SM00465">
    <property type="entry name" value="GIYc"/>
    <property type="match status" value="1"/>
</dbReference>
<dbReference type="InterPro" id="IPR000305">
    <property type="entry name" value="GIY-YIG_endonuc"/>
</dbReference>
<keyword evidence="4" id="KW-0378">Hydrolase</keyword>
<dbReference type="Pfam" id="PF07453">
    <property type="entry name" value="NUMOD1"/>
    <property type="match status" value="1"/>
</dbReference>
<accession>A0A075DDG1</accession>
<dbReference type="SUPFAM" id="SSF82771">
    <property type="entry name" value="GIY-YIG endonuclease"/>
    <property type="match status" value="1"/>
</dbReference>
<keyword evidence="2" id="KW-0540">Nuclease</keyword>
<gene>
    <name evidence="6" type="primary">rnl</name>
</gene>
<evidence type="ECO:0000313" key="6">
    <source>
        <dbReference type="EMBL" id="AHK09727.1"/>
    </source>
</evidence>
<dbReference type="GO" id="GO:0003677">
    <property type="term" value="F:DNA binding"/>
    <property type="evidence" value="ECO:0007669"/>
    <property type="project" value="InterPro"/>
</dbReference>
<dbReference type="GeneID" id="19908533"/>
<evidence type="ECO:0000259" key="5">
    <source>
        <dbReference type="PROSITE" id="PS50164"/>
    </source>
</evidence>
<reference evidence="6" key="1">
    <citation type="journal article" date="2014" name="Curr. Genet.">
        <title>Intronic and plasmid-derived regions contribute to the large mitochondrial genome sizes of Agaricomycetes.</title>
        <authorList>
            <person name="Himmelstrand K."/>
            <person name="Olson A."/>
            <person name="Brandstrom Durling M."/>
            <person name="Karlsson M."/>
            <person name="Stenlid J."/>
        </authorList>
    </citation>
    <scope>NUCLEOTIDE SEQUENCE</scope>
    <source>
        <strain evidence="6">TC 32-1</strain>
    </source>
</reference>
<dbReference type="RefSeq" id="YP_009048474.1">
    <property type="nucleotide sequence ID" value="NC_024555.1"/>
</dbReference>
<dbReference type="GO" id="GO:0016787">
    <property type="term" value="F:hydrolase activity"/>
    <property type="evidence" value="ECO:0007669"/>
    <property type="project" value="UniProtKB-KW"/>
</dbReference>